<keyword evidence="2" id="KW-1185">Reference proteome</keyword>
<evidence type="ECO:0000313" key="1">
    <source>
        <dbReference type="EMBL" id="KAJ8002313.1"/>
    </source>
</evidence>
<gene>
    <name evidence="1" type="ORF">DPEC_G00178580</name>
</gene>
<reference evidence="1" key="1">
    <citation type="submission" date="2021-05" db="EMBL/GenBank/DDBJ databases">
        <authorList>
            <person name="Pan Q."/>
            <person name="Jouanno E."/>
            <person name="Zahm M."/>
            <person name="Klopp C."/>
            <person name="Cabau C."/>
            <person name="Louis A."/>
            <person name="Berthelot C."/>
            <person name="Parey E."/>
            <person name="Roest Crollius H."/>
            <person name="Montfort J."/>
            <person name="Robinson-Rechavi M."/>
            <person name="Bouchez O."/>
            <person name="Lampietro C."/>
            <person name="Lopez Roques C."/>
            <person name="Donnadieu C."/>
            <person name="Postlethwait J."/>
            <person name="Bobe J."/>
            <person name="Dillon D."/>
            <person name="Chandos A."/>
            <person name="von Hippel F."/>
            <person name="Guiguen Y."/>
        </authorList>
    </citation>
    <scope>NUCLEOTIDE SEQUENCE</scope>
    <source>
        <strain evidence="1">YG-Jan2019</strain>
    </source>
</reference>
<comment type="caution">
    <text evidence="1">The sequence shown here is derived from an EMBL/GenBank/DDBJ whole genome shotgun (WGS) entry which is preliminary data.</text>
</comment>
<dbReference type="Proteomes" id="UP001157502">
    <property type="component" value="Chromosome 14"/>
</dbReference>
<proteinExistence type="predicted"/>
<protein>
    <submittedName>
        <fullName evidence="1">Uncharacterized protein</fullName>
    </submittedName>
</protein>
<name>A0ACC2GFE4_DALPE</name>
<organism evidence="1 2">
    <name type="scientific">Dallia pectoralis</name>
    <name type="common">Alaska blackfish</name>
    <dbReference type="NCBI Taxonomy" id="75939"/>
    <lineage>
        <taxon>Eukaryota</taxon>
        <taxon>Metazoa</taxon>
        <taxon>Chordata</taxon>
        <taxon>Craniata</taxon>
        <taxon>Vertebrata</taxon>
        <taxon>Euteleostomi</taxon>
        <taxon>Actinopterygii</taxon>
        <taxon>Neopterygii</taxon>
        <taxon>Teleostei</taxon>
        <taxon>Protacanthopterygii</taxon>
        <taxon>Esociformes</taxon>
        <taxon>Umbridae</taxon>
        <taxon>Dallia</taxon>
    </lineage>
</organism>
<accession>A0ACC2GFE4</accession>
<sequence length="724" mass="82695">MSEGVVRKIQPFTIGTRLSVPSEAKSQEFVDVNRHKSAALSKLEPQNNLQVYIFRGQSQSDTGKSEFQQVGDRDDTSTAEEIQDERVEEDRNSLSPTASSRSIRKIVICRNAKMARDVSLCDSDLSNPEKSTLETNTERNNCVHPNLPFMKIKENLEKGSNSQSEMDTWFKRTLRDWKHDCIYLGGPLKDQEVTSPTEQRDLKDIEYCLIELTRDQTLKQADNIICTINRKRSNLSRSDDQESCSEMEINTIASQVMMLNQTVSRLSDLHPTLAARVTWKQAEVQESWELLQEARRSNLPGLPTTPALDYSSDQSYPLSQTRDTQGTTKHNAHVIMEKDIKEEQNQLNVFKHMTQILRINLLLSRCAELSMDILDTEADMAVRCTPDLSGLEELQEQHDELEIDYKLIREEVEEMERLASRLQLLHPYKASALREEIQTTLQAWEELGWSVAENRCRLQQFRQLQDFLMNYLDIISWTEDIHLLIFSEASTQWRSADSTVPLDLDLKIQQKFGEVKKLAAAGLKLIKEKHHLSDIIKEKTEELQSMLGWILVHWRAQKDQHVHDKLKDVRSEGLKADTTNQTQGQPLNVISLAEPNKSFESLPMEKMTVGSWVEQSQKLQNKFDGLPKRQKLGHREPNFAKPINIPSALAASSSKKVLEKPCAAVTPLGSSINLILSLDKQPPGGSLLQGPLKQHEAVESVHRFEEEEEELEDIWNGTDKERAP</sequence>
<evidence type="ECO:0000313" key="2">
    <source>
        <dbReference type="Proteomes" id="UP001157502"/>
    </source>
</evidence>
<dbReference type="EMBL" id="CM055741">
    <property type="protein sequence ID" value="KAJ8002313.1"/>
    <property type="molecule type" value="Genomic_DNA"/>
</dbReference>